<dbReference type="SUPFAM" id="SSF51126">
    <property type="entry name" value="Pectin lyase-like"/>
    <property type="match status" value="2"/>
</dbReference>
<protein>
    <submittedName>
        <fullName evidence="4">Fibronectin-binding autotransporter adhesin</fullName>
    </submittedName>
</protein>
<proteinExistence type="predicted"/>
<dbReference type="RefSeq" id="WP_075080017.1">
    <property type="nucleotide sequence ID" value="NZ_BDCO01000002.1"/>
</dbReference>
<reference evidence="5" key="1">
    <citation type="journal article" date="2017" name="Genome Announc.">
        <title>Draft Genome Sequence of Terrimicrobium sacchariphilum NM-5T, a Facultative Anaerobic Soil Bacterium of the Class Spartobacteria.</title>
        <authorList>
            <person name="Qiu Y.L."/>
            <person name="Tourlousse D.M."/>
            <person name="Matsuura N."/>
            <person name="Ohashi A."/>
            <person name="Sekiguchi Y."/>
        </authorList>
    </citation>
    <scope>NUCLEOTIDE SEQUENCE [LARGE SCALE GENOMIC DNA]</scope>
    <source>
        <strain evidence="5">NM-5</strain>
    </source>
</reference>
<accession>A0A146GC55</accession>
<evidence type="ECO:0000259" key="3">
    <source>
        <dbReference type="Pfam" id="PF07589"/>
    </source>
</evidence>
<dbReference type="OrthoDB" id="200413at2"/>
<feature type="chain" id="PRO_5007524728" evidence="2">
    <location>
        <begin position="27"/>
        <end position="599"/>
    </location>
</feature>
<dbReference type="Pfam" id="PF12951">
    <property type="entry name" value="PATR"/>
    <property type="match status" value="3"/>
</dbReference>
<keyword evidence="1 2" id="KW-0732">Signal</keyword>
<evidence type="ECO:0000256" key="2">
    <source>
        <dbReference type="SAM" id="SignalP"/>
    </source>
</evidence>
<organism evidence="4 5">
    <name type="scientific">Terrimicrobium sacchariphilum</name>
    <dbReference type="NCBI Taxonomy" id="690879"/>
    <lineage>
        <taxon>Bacteria</taxon>
        <taxon>Pseudomonadati</taxon>
        <taxon>Verrucomicrobiota</taxon>
        <taxon>Terrimicrobiia</taxon>
        <taxon>Terrimicrobiales</taxon>
        <taxon>Terrimicrobiaceae</taxon>
        <taxon>Terrimicrobium</taxon>
    </lineage>
</organism>
<dbReference type="InParanoid" id="A0A146GC55"/>
<feature type="domain" description="Ice-binding protein C-terminal" evidence="3">
    <location>
        <begin position="567"/>
        <end position="590"/>
    </location>
</feature>
<dbReference type="STRING" id="690879.TSACC_22809"/>
<name>A0A146GC55_TERSA</name>
<dbReference type="Pfam" id="PF07589">
    <property type="entry name" value="PEP-CTERM"/>
    <property type="match status" value="1"/>
</dbReference>
<evidence type="ECO:0000256" key="1">
    <source>
        <dbReference type="ARBA" id="ARBA00022729"/>
    </source>
</evidence>
<comment type="caution">
    <text evidence="4">The sequence shown here is derived from an EMBL/GenBank/DDBJ whole genome shotgun (WGS) entry which is preliminary data.</text>
</comment>
<dbReference type="NCBIfam" id="TIGR02595">
    <property type="entry name" value="PEP_CTERM"/>
    <property type="match status" value="1"/>
</dbReference>
<dbReference type="Proteomes" id="UP000076023">
    <property type="component" value="Unassembled WGS sequence"/>
</dbReference>
<keyword evidence="5" id="KW-1185">Reference proteome</keyword>
<dbReference type="InterPro" id="IPR011050">
    <property type="entry name" value="Pectin_lyase_fold/virulence"/>
</dbReference>
<evidence type="ECO:0000313" key="4">
    <source>
        <dbReference type="EMBL" id="GAT34384.1"/>
    </source>
</evidence>
<dbReference type="InterPro" id="IPR013425">
    <property type="entry name" value="Autotrns_rpt"/>
</dbReference>
<dbReference type="InterPro" id="IPR013424">
    <property type="entry name" value="Ice-binding_C"/>
</dbReference>
<feature type="signal peptide" evidence="2">
    <location>
        <begin position="1"/>
        <end position="26"/>
    </location>
</feature>
<dbReference type="AlphaFoldDB" id="A0A146GC55"/>
<gene>
    <name evidence="4" type="ORF">TSACC_22809</name>
</gene>
<sequence>MHLPTSSRFYVCGLLAFAALSSALRADSLTWDSSGLNPNAPVDGAGAWDTSTALWSNGSVDSIWDNAGNNTAVFGSSNGAAGTVTVGTITAGGITFNPATSGSYLLSGGTLTLGGSTPTITTNANAEIASAIAGTTGLTKEGSGVLTLSGTNTFTGGLKLNAGTVSFSVAGNLSSGAVTFGGGSLRFVGTTGYSAVSKSWVVGTSGAIFDLATSDKGYVAYSGTMTFTGSGARTITLSGSSTSSNTSSASMVIGDGSGGATSLVKNGSASWNLSGANTYTGSTTVNQGILFINGDNRIPVASTVYIASGASIRLVNNQTFGNLQDGTGGGGYLTRAYSGGTSTATIQAGRFSGRIYDLGTDRYIAVAKTTSGLLRLSGTTNDYTGGTTISSGTLLINNTSGTGLGVGNVTVTNATLGGNGYSALGTAASHTIGSGGVIAPGDSEINGGIGTLTLNGANSTGAILDMQAGSSFSFNLGAGDANDTLRFYTYAGASDFLRDSGGVVLNFSGALAGTYDLFRFYSNAGTTLTDAGFTQATSNFTLGSGLTGYNATWDYSTLGVISLTLTAVPEPSSAVLFGLGGLCAMVLWRRARYRASVRG</sequence>
<dbReference type="EMBL" id="BDCO01000002">
    <property type="protein sequence ID" value="GAT34384.1"/>
    <property type="molecule type" value="Genomic_DNA"/>
</dbReference>
<evidence type="ECO:0000313" key="5">
    <source>
        <dbReference type="Proteomes" id="UP000076023"/>
    </source>
</evidence>
<dbReference type="NCBIfam" id="TIGR02601">
    <property type="entry name" value="autotrns_rpt"/>
    <property type="match status" value="3"/>
</dbReference>